<accession>A0A8I2YQS5</accession>
<reference evidence="1" key="1">
    <citation type="submission" date="2021-03" db="EMBL/GenBank/DDBJ databases">
        <title>Evolutionary innovations through gain and loss of genes in the ectomycorrhizal Boletales.</title>
        <authorList>
            <person name="Wu G."/>
            <person name="Miyauchi S."/>
            <person name="Morin E."/>
            <person name="Yang Z.-L."/>
            <person name="Xu J."/>
            <person name="Martin F.M."/>
        </authorList>
    </citation>
    <scope>NUCLEOTIDE SEQUENCE</scope>
    <source>
        <strain evidence="1">BR01</strain>
    </source>
</reference>
<dbReference type="Proteomes" id="UP000683000">
    <property type="component" value="Unassembled WGS sequence"/>
</dbReference>
<evidence type="ECO:0000313" key="2">
    <source>
        <dbReference type="Proteomes" id="UP000683000"/>
    </source>
</evidence>
<name>A0A8I2YQS5_9AGAM</name>
<evidence type="ECO:0000313" key="1">
    <source>
        <dbReference type="EMBL" id="KAG6375217.1"/>
    </source>
</evidence>
<dbReference type="EMBL" id="JAGFBS010000015">
    <property type="protein sequence ID" value="KAG6375217.1"/>
    <property type="molecule type" value="Genomic_DNA"/>
</dbReference>
<dbReference type="AlphaFoldDB" id="A0A8I2YQS5"/>
<proteinExistence type="predicted"/>
<gene>
    <name evidence="1" type="ORF">JVT61DRAFT_3430</name>
</gene>
<organism evidence="1 2">
    <name type="scientific">Boletus reticuloceps</name>
    <dbReference type="NCBI Taxonomy" id="495285"/>
    <lineage>
        <taxon>Eukaryota</taxon>
        <taxon>Fungi</taxon>
        <taxon>Dikarya</taxon>
        <taxon>Basidiomycota</taxon>
        <taxon>Agaricomycotina</taxon>
        <taxon>Agaricomycetes</taxon>
        <taxon>Agaricomycetidae</taxon>
        <taxon>Boletales</taxon>
        <taxon>Boletineae</taxon>
        <taxon>Boletaceae</taxon>
        <taxon>Boletoideae</taxon>
        <taxon>Boletus</taxon>
    </lineage>
</organism>
<protein>
    <submittedName>
        <fullName evidence="1">Uncharacterized protein</fullName>
    </submittedName>
</protein>
<comment type="caution">
    <text evidence="1">The sequence shown here is derived from an EMBL/GenBank/DDBJ whole genome shotgun (WGS) entry which is preliminary data.</text>
</comment>
<keyword evidence="2" id="KW-1185">Reference proteome</keyword>
<sequence length="80" mass="8817">MITGLRTPSFDLDVALKLHDSERSLNGLLTPRFAVSRRMTLPCIAFKLASFSTYRTSSGRVYGADAAAFGVVKVRTRHDV</sequence>